<comment type="caution">
    <text evidence="3">The sequence shown here is derived from an EMBL/GenBank/DDBJ whole genome shotgun (WGS) entry which is preliminary data.</text>
</comment>
<evidence type="ECO:0000259" key="2">
    <source>
        <dbReference type="Pfam" id="PF00462"/>
    </source>
</evidence>
<accession>A0A8X8CBL6</accession>
<dbReference type="Pfam" id="PF00462">
    <property type="entry name" value="Glutaredoxin"/>
    <property type="match status" value="1"/>
</dbReference>
<keyword evidence="4" id="KW-1185">Reference proteome</keyword>
<dbReference type="NCBIfam" id="TIGR02189">
    <property type="entry name" value="GlrX-like_plant"/>
    <property type="match status" value="1"/>
</dbReference>
<sequence length="200" mass="21726">MMQCGPVYDAICDVTSNPLFFMDDLYTARRPGAASVFNEIVNVMDIEVKDEAIPFRAYSPATTSGNRRLPARDHGGANTSSGHVLVVTNGHENHVQKLVLENSVIVFGKRGCCMCHVVKRLLLGLGVNPPVFEVEEQEEDDVIKELSMINSDRGGEGADQVQFPAVFVGGKLFGGLERVMATHITGELVPILKDAGALWL</sequence>
<evidence type="ECO:0000256" key="1">
    <source>
        <dbReference type="ARBA" id="ARBA00023284"/>
    </source>
</evidence>
<feature type="domain" description="Glutaredoxin" evidence="2">
    <location>
        <begin position="104"/>
        <end position="172"/>
    </location>
</feature>
<protein>
    <recommendedName>
        <fullName evidence="2">Glutaredoxin domain-containing protein</fullName>
    </recommendedName>
</protein>
<proteinExistence type="predicted"/>
<evidence type="ECO:0000313" key="3">
    <source>
        <dbReference type="EMBL" id="KAG6756066.1"/>
    </source>
</evidence>
<organism evidence="3 4">
    <name type="scientific">Populus tomentosa</name>
    <name type="common">Chinese white poplar</name>
    <dbReference type="NCBI Taxonomy" id="118781"/>
    <lineage>
        <taxon>Eukaryota</taxon>
        <taxon>Viridiplantae</taxon>
        <taxon>Streptophyta</taxon>
        <taxon>Embryophyta</taxon>
        <taxon>Tracheophyta</taxon>
        <taxon>Spermatophyta</taxon>
        <taxon>Magnoliopsida</taxon>
        <taxon>eudicotyledons</taxon>
        <taxon>Gunneridae</taxon>
        <taxon>Pentapetalae</taxon>
        <taxon>rosids</taxon>
        <taxon>fabids</taxon>
        <taxon>Malpighiales</taxon>
        <taxon>Salicaceae</taxon>
        <taxon>Saliceae</taxon>
        <taxon>Populus</taxon>
    </lineage>
</organism>
<dbReference type="InterPro" id="IPR011905">
    <property type="entry name" value="GlrX-like_pln_2"/>
</dbReference>
<evidence type="ECO:0000313" key="4">
    <source>
        <dbReference type="Proteomes" id="UP000886885"/>
    </source>
</evidence>
<dbReference type="Proteomes" id="UP000886885">
    <property type="component" value="Chromosome 11A"/>
</dbReference>
<dbReference type="AlphaFoldDB" id="A0A8X8CBL6"/>
<dbReference type="EMBL" id="JAAWWB010000021">
    <property type="protein sequence ID" value="KAG6756066.1"/>
    <property type="molecule type" value="Genomic_DNA"/>
</dbReference>
<dbReference type="PANTHER" id="PTHR10168">
    <property type="entry name" value="GLUTAREDOXIN"/>
    <property type="match status" value="1"/>
</dbReference>
<name>A0A8X8CBL6_POPTO</name>
<gene>
    <name evidence="3" type="ORF">POTOM_039485</name>
</gene>
<dbReference type="InterPro" id="IPR002109">
    <property type="entry name" value="Glutaredoxin"/>
</dbReference>
<dbReference type="OrthoDB" id="418495at2759"/>
<dbReference type="PROSITE" id="PS51354">
    <property type="entry name" value="GLUTAREDOXIN_2"/>
    <property type="match status" value="1"/>
</dbReference>
<reference evidence="3" key="1">
    <citation type="journal article" date="2020" name="bioRxiv">
        <title>Hybrid origin of Populus tomentosa Carr. identified through genome sequencing and phylogenomic analysis.</title>
        <authorList>
            <person name="An X."/>
            <person name="Gao K."/>
            <person name="Chen Z."/>
            <person name="Li J."/>
            <person name="Yang X."/>
            <person name="Yang X."/>
            <person name="Zhou J."/>
            <person name="Guo T."/>
            <person name="Zhao T."/>
            <person name="Huang S."/>
            <person name="Miao D."/>
            <person name="Khan W.U."/>
            <person name="Rao P."/>
            <person name="Ye M."/>
            <person name="Lei B."/>
            <person name="Liao W."/>
            <person name="Wang J."/>
            <person name="Ji L."/>
            <person name="Li Y."/>
            <person name="Guo B."/>
            <person name="Mustafa N.S."/>
            <person name="Li S."/>
            <person name="Yun Q."/>
            <person name="Keller S.R."/>
            <person name="Mao J."/>
            <person name="Zhang R."/>
            <person name="Strauss S.H."/>
        </authorList>
    </citation>
    <scope>NUCLEOTIDE SEQUENCE</scope>
    <source>
        <strain evidence="3">GM15</strain>
        <tissue evidence="3">Leaf</tissue>
    </source>
</reference>
<keyword evidence="1" id="KW-0676">Redox-active center</keyword>